<reference evidence="3" key="1">
    <citation type="submission" date="2016-10" db="EMBL/GenBank/DDBJ databases">
        <authorList>
            <person name="Varghese N."/>
            <person name="Submissions S."/>
        </authorList>
    </citation>
    <scope>NUCLEOTIDE SEQUENCE [LARGE SCALE GENOMIC DNA]</scope>
    <source>
        <strain evidence="3">Z-7934</strain>
    </source>
</reference>
<feature type="domain" description="Radical SAM core" evidence="1">
    <location>
        <begin position="168"/>
        <end position="404"/>
    </location>
</feature>
<organism evidence="2 3">
    <name type="scientific">Tindallia magadiensis</name>
    <dbReference type="NCBI Taxonomy" id="69895"/>
    <lineage>
        <taxon>Bacteria</taxon>
        <taxon>Bacillati</taxon>
        <taxon>Bacillota</taxon>
        <taxon>Clostridia</taxon>
        <taxon>Peptostreptococcales</taxon>
        <taxon>Tindalliaceae</taxon>
        <taxon>Tindallia</taxon>
    </lineage>
</organism>
<dbReference type="SFLD" id="SFLDS00029">
    <property type="entry name" value="Radical_SAM"/>
    <property type="match status" value="1"/>
</dbReference>
<dbReference type="Pfam" id="PF04055">
    <property type="entry name" value="Radical_SAM"/>
    <property type="match status" value="1"/>
</dbReference>
<dbReference type="SUPFAM" id="SSF102114">
    <property type="entry name" value="Radical SAM enzymes"/>
    <property type="match status" value="1"/>
</dbReference>
<sequence length="495" mass="57773">MKLSIIVEKISEVHELREMTRLFLSDQDFKVIQKSEEEEKLFSSEIKMRICTRYDENNTKITIEITGKAEENKTITFKTEADLLKQKKNEKNKLKRMIYDRLQLWFPTDLSWGMLTGVRPVKVAHEKLRQFTSKEYAIKMIMEETMMKKEKATLITEMATLQNEYVLPIKEDNISLYINFPICPSKCSYCSFASQSLKSKDDPIVDKYLEGLFKEMEIVLMGLKQRNKEVQSLYIGGGTPSVLSCSQLESFLNKLNSLWDLNKINEITFEGGRPDTLDDDKLKLLADYPVHRISINPQTLHDQTLQRINRHHSVQDFFNVYESAIRFGHQNINVDVIMGLPGETPDKFLDTLYLLKSLELESFTVHALAMKKNASLRQQNYQFEWIAEEAKKVMEQVYRFAVIEKLEPYYLYRQKQMLANMENVGFAKKGKASIYNILMMEEIQTVLGIGAGAVSKLIFPKENRVQRVPGIKDILVYLNRLHLQREKWEQILDQL</sequence>
<dbReference type="SMART" id="SM00729">
    <property type="entry name" value="Elp3"/>
    <property type="match status" value="1"/>
</dbReference>
<dbReference type="GO" id="GO:0005737">
    <property type="term" value="C:cytoplasm"/>
    <property type="evidence" value="ECO:0007669"/>
    <property type="project" value="TreeGrafter"/>
</dbReference>
<dbReference type="InterPro" id="IPR034505">
    <property type="entry name" value="Coproporphyrinogen-III_oxidase"/>
</dbReference>
<dbReference type="InterPro" id="IPR058240">
    <property type="entry name" value="rSAM_sf"/>
</dbReference>
<dbReference type="Proteomes" id="UP000199287">
    <property type="component" value="Unassembled WGS sequence"/>
</dbReference>
<dbReference type="InterPro" id="IPR007197">
    <property type="entry name" value="rSAM"/>
</dbReference>
<dbReference type="SFLD" id="SFLDG01082">
    <property type="entry name" value="B12-binding_domain_containing"/>
    <property type="match status" value="1"/>
</dbReference>
<dbReference type="STRING" id="69895.SAMN05192551_10187"/>
<dbReference type="PANTHER" id="PTHR13932">
    <property type="entry name" value="COPROPORPHYRINIGEN III OXIDASE"/>
    <property type="match status" value="1"/>
</dbReference>
<dbReference type="InterPro" id="IPR023995">
    <property type="entry name" value="HemZ"/>
</dbReference>
<dbReference type="GO" id="GO:0006779">
    <property type="term" value="P:porphyrin-containing compound biosynthetic process"/>
    <property type="evidence" value="ECO:0007669"/>
    <property type="project" value="TreeGrafter"/>
</dbReference>
<dbReference type="Gene3D" id="3.80.30.20">
    <property type="entry name" value="tm_1862 like domain"/>
    <property type="match status" value="1"/>
</dbReference>
<name>A0A1I3AAF7_9FIRM</name>
<evidence type="ECO:0000259" key="1">
    <source>
        <dbReference type="PROSITE" id="PS51918"/>
    </source>
</evidence>
<dbReference type="PROSITE" id="PS51918">
    <property type="entry name" value="RADICAL_SAM"/>
    <property type="match status" value="1"/>
</dbReference>
<protein>
    <submittedName>
        <fullName evidence="2">Oxygen-independent coproporphyrinogen-3 oxidase</fullName>
    </submittedName>
</protein>
<proteinExistence type="predicted"/>
<dbReference type="InterPro" id="IPR006638">
    <property type="entry name" value="Elp3/MiaA/NifB-like_rSAM"/>
</dbReference>
<evidence type="ECO:0000313" key="2">
    <source>
        <dbReference type="EMBL" id="SFH46925.1"/>
    </source>
</evidence>
<dbReference type="RefSeq" id="WP_177208702.1">
    <property type="nucleotide sequence ID" value="NZ_FOQA01000001.1"/>
</dbReference>
<dbReference type="AlphaFoldDB" id="A0A1I3AAF7"/>
<dbReference type="GO" id="GO:0051539">
    <property type="term" value="F:4 iron, 4 sulfur cluster binding"/>
    <property type="evidence" value="ECO:0007669"/>
    <property type="project" value="TreeGrafter"/>
</dbReference>
<keyword evidence="3" id="KW-1185">Reference proteome</keyword>
<dbReference type="InterPro" id="IPR023404">
    <property type="entry name" value="rSAM_horseshoe"/>
</dbReference>
<dbReference type="NCBIfam" id="TIGR03994">
    <property type="entry name" value="rSAM_HemZ"/>
    <property type="match status" value="1"/>
</dbReference>
<accession>A0A1I3AAF7</accession>
<gene>
    <name evidence="2" type="ORF">SAMN05192551_10187</name>
</gene>
<dbReference type="EMBL" id="FOQA01000001">
    <property type="protein sequence ID" value="SFH46925.1"/>
    <property type="molecule type" value="Genomic_DNA"/>
</dbReference>
<dbReference type="SFLD" id="SFLDG01065">
    <property type="entry name" value="anaerobic_coproporphyrinogen-I"/>
    <property type="match status" value="1"/>
</dbReference>
<evidence type="ECO:0000313" key="3">
    <source>
        <dbReference type="Proteomes" id="UP000199287"/>
    </source>
</evidence>
<dbReference type="CDD" id="cd01335">
    <property type="entry name" value="Radical_SAM"/>
    <property type="match status" value="1"/>
</dbReference>
<dbReference type="PANTHER" id="PTHR13932:SF1">
    <property type="entry name" value="OXYGEN-INDEPENDENT COPROPORPHYRINOGEN-III OXIDASE-LIKE PROTEIN HEMZ"/>
    <property type="match status" value="1"/>
</dbReference>
<dbReference type="GO" id="GO:0003824">
    <property type="term" value="F:catalytic activity"/>
    <property type="evidence" value="ECO:0007669"/>
    <property type="project" value="InterPro"/>
</dbReference>
<dbReference type="SFLD" id="SFLDF00310">
    <property type="entry name" value="oxygen-independent_coproporphy"/>
    <property type="match status" value="1"/>
</dbReference>